<keyword evidence="2" id="KW-1133">Transmembrane helix</keyword>
<protein>
    <recommendedName>
        <fullName evidence="5">DUF4878 domain-containing protein</fullName>
    </recommendedName>
</protein>
<feature type="compositionally biased region" description="Low complexity" evidence="1">
    <location>
        <begin position="154"/>
        <end position="215"/>
    </location>
</feature>
<evidence type="ECO:0000313" key="3">
    <source>
        <dbReference type="EMBL" id="AMT93436.1"/>
    </source>
</evidence>
<gene>
    <name evidence="3" type="ORF">A2T55_06275</name>
</gene>
<dbReference type="RefSeq" id="WP_062861325.1">
    <property type="nucleotide sequence ID" value="NZ_CP014869.1"/>
</dbReference>
<dbReference type="KEGG" id="bly:A2T55_06275"/>
<dbReference type="Proteomes" id="UP000075950">
    <property type="component" value="Chromosome"/>
</dbReference>
<feature type="transmembrane region" description="Helical" evidence="2">
    <location>
        <begin position="317"/>
        <end position="338"/>
    </location>
</feature>
<feature type="compositionally biased region" description="Low complexity" evidence="1">
    <location>
        <begin position="280"/>
        <end position="299"/>
    </location>
</feature>
<evidence type="ECO:0000313" key="4">
    <source>
        <dbReference type="Proteomes" id="UP000075950"/>
    </source>
</evidence>
<evidence type="ECO:0000256" key="2">
    <source>
        <dbReference type="SAM" id="Phobius"/>
    </source>
</evidence>
<feature type="compositionally biased region" description="Polar residues" evidence="1">
    <location>
        <begin position="34"/>
        <end position="53"/>
    </location>
</feature>
<organism evidence="3 4">
    <name type="scientific">Brevibacterium linens</name>
    <dbReference type="NCBI Taxonomy" id="1703"/>
    <lineage>
        <taxon>Bacteria</taxon>
        <taxon>Bacillati</taxon>
        <taxon>Actinomycetota</taxon>
        <taxon>Actinomycetes</taxon>
        <taxon>Micrococcales</taxon>
        <taxon>Brevibacteriaceae</taxon>
        <taxon>Brevibacterium</taxon>
    </lineage>
</organism>
<feature type="compositionally biased region" description="Polar residues" evidence="1">
    <location>
        <begin position="80"/>
        <end position="95"/>
    </location>
</feature>
<reference evidence="4" key="1">
    <citation type="submission" date="2016-03" db="EMBL/GenBank/DDBJ databases">
        <authorList>
            <person name="Ploux O."/>
        </authorList>
    </citation>
    <scope>NUCLEOTIDE SEQUENCE [LARGE SCALE GENOMIC DNA]</scope>
    <source>
        <strain evidence="4">BS258</strain>
    </source>
</reference>
<keyword evidence="2" id="KW-0812">Transmembrane</keyword>
<feature type="compositionally biased region" description="Polar residues" evidence="1">
    <location>
        <begin position="220"/>
        <end position="279"/>
    </location>
</feature>
<proteinExistence type="predicted"/>
<keyword evidence="2" id="KW-0472">Membrane</keyword>
<evidence type="ECO:0000256" key="1">
    <source>
        <dbReference type="SAM" id="MobiDB-lite"/>
    </source>
</evidence>
<dbReference type="EMBL" id="CP014869">
    <property type="protein sequence ID" value="AMT93436.1"/>
    <property type="molecule type" value="Genomic_DNA"/>
</dbReference>
<evidence type="ECO:0008006" key="5">
    <source>
        <dbReference type="Google" id="ProtNLM"/>
    </source>
</evidence>
<dbReference type="AlphaFoldDB" id="A0A142NKW4"/>
<sequence length="662" mass="68771">MSNGNDHPNFPPPPSEPPENGGPKPESEQPTDEGPTNSSAAAGDETPTSQPQSADGPASTDGASESNAQAPADGRDSASDDVSPTSDAPAQSGSGSAVPDDQAPPLGAPGGDAPSRPTVAPAASQQNQPPQYSSPDAQNDQFNGAGQNGGANAPGGPQAGPYPGAPSPSGQPQNGQAQNGQYPNNQYQNPQQPNGGYPGAQPQGGQQPGGQYSNSAYPGAQNQSPYPGAQNQPGQFSSAQNQPGQFSSAQNQPGQFNSAQNQSGPYQTGSGPNAQQTGSGPSQAIPQPAPAPGFAGAQGTATRAENRPEKKKGKMPLFIALGAVALVIILVLVGFFVVGSVNKNKYGPDKVAEDYVEALNKGDFAAAEKIAPSARPEGTNLDLLQKEFTDSSSAKIEKAKVESSKVDGDKGNVVVSYELDGSPYNVELAATKDGKQDLFFDKWTMKGPDLNVISLDIPAADGLSVNGKDYKAKSGTTSFAVYPGSYDFTIPKSKWISEASDTAKVNFPKAFAPGGKPNKGQVSPTTLNLELSPTGDFDKEVQKQVEKELKKCFDNKSIEPKCDFIKYDPTEIPVGGSDKKLDDLAKKNTAKWDMKEMPKVKASFGSGDTNTGSFFTEKPGKFNFSVDGKRAGSSYFSNGNPLSVSGSVKIDGDKLSVEFFDF</sequence>
<feature type="compositionally biased region" description="Low complexity" evidence="1">
    <location>
        <begin position="120"/>
        <end position="135"/>
    </location>
</feature>
<name>A0A142NKW4_BRELN</name>
<feature type="region of interest" description="Disordered" evidence="1">
    <location>
        <begin position="1"/>
        <end position="310"/>
    </location>
</feature>
<accession>A0A142NKW4</accession>